<name>I4BDR8_MYCCN</name>
<evidence type="ECO:0000313" key="9">
    <source>
        <dbReference type="Proteomes" id="UP000006057"/>
    </source>
</evidence>
<dbReference type="FunFam" id="3.30.420.150:FF:000006">
    <property type="entry name" value="Ppx/GppA family phosphatase"/>
    <property type="match status" value="1"/>
</dbReference>
<dbReference type="RefSeq" id="WP_014813917.1">
    <property type="nucleotide sequence ID" value="NC_018027.1"/>
</dbReference>
<evidence type="ECO:0000256" key="4">
    <source>
        <dbReference type="ARBA" id="ARBA00047607"/>
    </source>
</evidence>
<comment type="catalytic activity">
    <reaction evidence="4">
        <text>[phosphate](n) + H2O = [phosphate](n-1) + phosphate + H(+)</text>
        <dbReference type="Rhea" id="RHEA:21528"/>
        <dbReference type="Rhea" id="RHEA-COMP:9859"/>
        <dbReference type="Rhea" id="RHEA-COMP:14279"/>
        <dbReference type="ChEBI" id="CHEBI:15377"/>
        <dbReference type="ChEBI" id="CHEBI:15378"/>
        <dbReference type="ChEBI" id="CHEBI:16838"/>
        <dbReference type="ChEBI" id="CHEBI:43474"/>
        <dbReference type="EC" id="3.6.1.11"/>
    </reaction>
</comment>
<reference evidence="8 9" key="1">
    <citation type="submission" date="2012-06" db="EMBL/GenBank/DDBJ databases">
        <title>Complete sequence of chromosome of Mycobacterium chubuense NBB4.</title>
        <authorList>
            <consortium name="US DOE Joint Genome Institute"/>
            <person name="Lucas S."/>
            <person name="Han J."/>
            <person name="Lapidus A."/>
            <person name="Cheng J.-F."/>
            <person name="Goodwin L."/>
            <person name="Pitluck S."/>
            <person name="Peters L."/>
            <person name="Mikhailova N."/>
            <person name="Teshima H."/>
            <person name="Detter J.C."/>
            <person name="Han C."/>
            <person name="Tapia R."/>
            <person name="Land M."/>
            <person name="Hauser L."/>
            <person name="Kyrpides N."/>
            <person name="Ivanova N."/>
            <person name="Pagani I."/>
            <person name="Mattes T."/>
            <person name="Holmes A."/>
            <person name="Rutledge P."/>
            <person name="Paulsen I."/>
            <person name="Coleman N."/>
            <person name="Woyke T."/>
        </authorList>
    </citation>
    <scope>NUCLEOTIDE SEQUENCE [LARGE SCALE GENOMIC DNA]</scope>
    <source>
        <strain evidence="8 9">NBB4</strain>
    </source>
</reference>
<dbReference type="GO" id="GO:0004309">
    <property type="term" value="F:exopolyphosphatase activity"/>
    <property type="evidence" value="ECO:0007669"/>
    <property type="project" value="UniProtKB-EC"/>
</dbReference>
<dbReference type="InterPro" id="IPR043129">
    <property type="entry name" value="ATPase_NBD"/>
</dbReference>
<dbReference type="OrthoDB" id="9793035at2"/>
<dbReference type="Gene3D" id="3.30.420.40">
    <property type="match status" value="1"/>
</dbReference>
<evidence type="ECO:0000256" key="3">
    <source>
        <dbReference type="ARBA" id="ARBA00022801"/>
    </source>
</evidence>
<protein>
    <recommendedName>
        <fullName evidence="5">Exopolyphosphatase 1</fullName>
        <ecNumber evidence="2">3.6.1.11</ecNumber>
    </recommendedName>
</protein>
<evidence type="ECO:0000256" key="2">
    <source>
        <dbReference type="ARBA" id="ARBA00012451"/>
    </source>
</evidence>
<dbReference type="InterPro" id="IPR003695">
    <property type="entry name" value="Ppx_GppA_N"/>
</dbReference>
<dbReference type="Gene3D" id="3.30.420.150">
    <property type="entry name" value="Exopolyphosphatase. Domain 2"/>
    <property type="match status" value="1"/>
</dbReference>
<dbReference type="PATRIC" id="fig|710421.3.peg.602"/>
<dbReference type="AlphaFoldDB" id="I4BDR8"/>
<dbReference type="KEGG" id="mcb:Mycch_0607"/>
<keyword evidence="9" id="KW-1185">Reference proteome</keyword>
<evidence type="ECO:0000259" key="7">
    <source>
        <dbReference type="Pfam" id="PF02541"/>
    </source>
</evidence>
<dbReference type="STRING" id="710421.Mycch_0607"/>
<feature type="region of interest" description="Disordered" evidence="6">
    <location>
        <begin position="314"/>
        <end position="349"/>
    </location>
</feature>
<dbReference type="PANTHER" id="PTHR30005:SF0">
    <property type="entry name" value="RETROGRADE REGULATION PROTEIN 2"/>
    <property type="match status" value="1"/>
</dbReference>
<proteinExistence type="inferred from homology"/>
<dbReference type="eggNOG" id="COG0248">
    <property type="taxonomic scope" value="Bacteria"/>
</dbReference>
<dbReference type="EMBL" id="CP003053">
    <property type="protein sequence ID" value="AFM15425.1"/>
    <property type="molecule type" value="Genomic_DNA"/>
</dbReference>
<dbReference type="PANTHER" id="PTHR30005">
    <property type="entry name" value="EXOPOLYPHOSPHATASE"/>
    <property type="match status" value="1"/>
</dbReference>
<dbReference type="FunFam" id="3.30.420.40:FF:000138">
    <property type="entry name" value="Exopolyphosphatase 1"/>
    <property type="match status" value="1"/>
</dbReference>
<dbReference type="EC" id="3.6.1.11" evidence="2"/>
<dbReference type="Proteomes" id="UP000006057">
    <property type="component" value="Chromosome"/>
</dbReference>
<feature type="domain" description="Ppx/GppA phosphatase N-terminal" evidence="7">
    <location>
        <begin position="17"/>
        <end position="307"/>
    </location>
</feature>
<keyword evidence="3" id="KW-0378">Hydrolase</keyword>
<dbReference type="Pfam" id="PF02541">
    <property type="entry name" value="Ppx-GppA"/>
    <property type="match status" value="1"/>
</dbReference>
<gene>
    <name evidence="8" type="ordered locus">Mycch_0607</name>
</gene>
<dbReference type="SUPFAM" id="SSF53067">
    <property type="entry name" value="Actin-like ATPase domain"/>
    <property type="match status" value="2"/>
</dbReference>
<dbReference type="InterPro" id="IPR050273">
    <property type="entry name" value="GppA/Ppx_hydrolase"/>
</dbReference>
<comment type="similarity">
    <text evidence="1">Belongs to the GppA/Ppx family.</text>
</comment>
<dbReference type="HOGENOM" id="CLU_025908_1_4_11"/>
<sequence precursor="true">MRLGVLDVGSNTVHLLVVDARRGGHPTPMSSTKASLRLAEAIDNSGKLTRRGADKMIGTIDEFAKIASSSGCSELMAFATSAVRDAKNSEDVLARVKAETGVSLRVLSGVDESRLTFLAVRRWYGWSAGRIINIDIGGGSLELSSGVDEEPDVAMSLPLGAGRLTREWLADDPPGRRRVNMLRDWLASELSEAGAAITAAGSPDLAVATSKTFRSLARLTGAAPSGAGPRVKRTLTAPGLRQLIAFISRMTASDRAELEGVSADRAPQIVAGALVAEASMKALGIDSVDICPWALREGLILRKLDSEAEGTALVGGADETGNVGGTGRGSRGGAAESAPRGMSVRNAGQ</sequence>
<evidence type="ECO:0000256" key="5">
    <source>
        <dbReference type="ARBA" id="ARBA00070035"/>
    </source>
</evidence>
<dbReference type="CDD" id="cd24056">
    <property type="entry name" value="ASKHA_NBD_MtPPX1-like"/>
    <property type="match status" value="1"/>
</dbReference>
<evidence type="ECO:0000313" key="8">
    <source>
        <dbReference type="EMBL" id="AFM15425.1"/>
    </source>
</evidence>
<accession>I4BDR8</accession>
<organism evidence="8 9">
    <name type="scientific">Mycolicibacterium chubuense (strain NBB4)</name>
    <name type="common">Mycobacterium chubuense</name>
    <dbReference type="NCBI Taxonomy" id="710421"/>
    <lineage>
        <taxon>Bacteria</taxon>
        <taxon>Bacillati</taxon>
        <taxon>Actinomycetota</taxon>
        <taxon>Actinomycetes</taxon>
        <taxon>Mycobacteriales</taxon>
        <taxon>Mycobacteriaceae</taxon>
        <taxon>Mycolicibacterium</taxon>
    </lineage>
</organism>
<evidence type="ECO:0000256" key="6">
    <source>
        <dbReference type="SAM" id="MobiDB-lite"/>
    </source>
</evidence>
<feature type="compositionally biased region" description="Gly residues" evidence="6">
    <location>
        <begin position="322"/>
        <end position="332"/>
    </location>
</feature>
<evidence type="ECO:0000256" key="1">
    <source>
        <dbReference type="ARBA" id="ARBA00007125"/>
    </source>
</evidence>